<sequence length="364" mass="39924">MMANADRGNDECDLQVYSNITSFQAENIRLPNLAGKDAYIVAKWTGDEQSMENNRQYNVKTVISLDSETPNDAWMFLEVNGSKTVSGITVICNGKEELDALERKQFTITNGNMTESSDITVILLKSWSKSHDVPLDTCSILTLLDNINQWHPYPTETNPILIYSRMRPVMLNSIHVICFWFPIIQIAKSLTSACGVGYWGQNCDKQCGYCTGSCSSVTGHCDNNCTSGSTEKTCTEAVTQSSPPLSSGLIGAIIAIIGVTVIGVIAAAIILIVRYSFEARESVHSNYQSEPQIYVLGTQLNHIDASLENMQNRTTQNGFVATDSRETSWASVTPKAAANRKSAISVRSEDYALDLGAQFERALV</sequence>
<protein>
    <submittedName>
        <fullName evidence="2">Uncharacterized protein</fullName>
    </submittedName>
</protein>
<dbReference type="Gene3D" id="3.90.190.10">
    <property type="entry name" value="Protein tyrosine phosphatase superfamily"/>
    <property type="match status" value="1"/>
</dbReference>
<reference evidence="2 3" key="1">
    <citation type="submission" date="2024-11" db="EMBL/GenBank/DDBJ databases">
        <title>Chromosome-level genome assembly of the freshwater bivalve Anodonta woodiana.</title>
        <authorList>
            <person name="Chen X."/>
        </authorList>
    </citation>
    <scope>NUCLEOTIDE SEQUENCE [LARGE SCALE GENOMIC DNA]</scope>
    <source>
        <strain evidence="2">MN2024</strain>
        <tissue evidence="2">Gills</tissue>
    </source>
</reference>
<keyword evidence="3" id="KW-1185">Reference proteome</keyword>
<keyword evidence="1" id="KW-0812">Transmembrane</keyword>
<dbReference type="Proteomes" id="UP001634394">
    <property type="component" value="Unassembled WGS sequence"/>
</dbReference>
<dbReference type="SUPFAM" id="SSF52799">
    <property type="entry name" value="(Phosphotyrosine protein) phosphatases II"/>
    <property type="match status" value="1"/>
</dbReference>
<evidence type="ECO:0000256" key="1">
    <source>
        <dbReference type="SAM" id="Phobius"/>
    </source>
</evidence>
<evidence type="ECO:0000313" key="3">
    <source>
        <dbReference type="Proteomes" id="UP001634394"/>
    </source>
</evidence>
<evidence type="ECO:0000313" key="2">
    <source>
        <dbReference type="EMBL" id="KAL3880849.1"/>
    </source>
</evidence>
<proteinExistence type="predicted"/>
<gene>
    <name evidence="2" type="ORF">ACJMK2_033055</name>
</gene>
<name>A0ABD3X3M6_SINWO</name>
<accession>A0ABD3X3M6</accession>
<dbReference type="InterPro" id="IPR029021">
    <property type="entry name" value="Prot-tyrosine_phosphatase-like"/>
</dbReference>
<organism evidence="2 3">
    <name type="scientific">Sinanodonta woodiana</name>
    <name type="common">Chinese pond mussel</name>
    <name type="synonym">Anodonta woodiana</name>
    <dbReference type="NCBI Taxonomy" id="1069815"/>
    <lineage>
        <taxon>Eukaryota</taxon>
        <taxon>Metazoa</taxon>
        <taxon>Spiralia</taxon>
        <taxon>Lophotrochozoa</taxon>
        <taxon>Mollusca</taxon>
        <taxon>Bivalvia</taxon>
        <taxon>Autobranchia</taxon>
        <taxon>Heteroconchia</taxon>
        <taxon>Palaeoheterodonta</taxon>
        <taxon>Unionida</taxon>
        <taxon>Unionoidea</taxon>
        <taxon>Unionidae</taxon>
        <taxon>Unioninae</taxon>
        <taxon>Sinanodonta</taxon>
    </lineage>
</organism>
<dbReference type="EMBL" id="JBJQND010000004">
    <property type="protein sequence ID" value="KAL3880849.1"/>
    <property type="molecule type" value="Genomic_DNA"/>
</dbReference>
<keyword evidence="1" id="KW-1133">Transmembrane helix</keyword>
<comment type="caution">
    <text evidence="2">The sequence shown here is derived from an EMBL/GenBank/DDBJ whole genome shotgun (WGS) entry which is preliminary data.</text>
</comment>
<keyword evidence="1" id="KW-0472">Membrane</keyword>
<feature type="transmembrane region" description="Helical" evidence="1">
    <location>
        <begin position="169"/>
        <end position="187"/>
    </location>
</feature>
<feature type="transmembrane region" description="Helical" evidence="1">
    <location>
        <begin position="249"/>
        <end position="273"/>
    </location>
</feature>
<dbReference type="AlphaFoldDB" id="A0ABD3X3M6"/>